<gene>
    <name evidence="1" type="ORF">PUN28_017817</name>
</gene>
<keyword evidence="2" id="KW-1185">Reference proteome</keyword>
<name>A0AAW2ELC4_9HYME</name>
<accession>A0AAW2ELC4</accession>
<proteinExistence type="predicted"/>
<dbReference type="AlphaFoldDB" id="A0AAW2ELC4"/>
<dbReference type="Proteomes" id="UP001430953">
    <property type="component" value="Unassembled WGS sequence"/>
</dbReference>
<evidence type="ECO:0000313" key="1">
    <source>
        <dbReference type="EMBL" id="KAL0103780.1"/>
    </source>
</evidence>
<sequence>MESRSQVLKKRARRIKRQKGTHCIYKKTQKIQSRQKSAKFGLNWIRLTSAENKTLGTIGDPKISTKSTKTRRLGSKYRDAGAHTRPLRNFGRRAAKFTSFVLLSARSYFRAVRPSKYASLVLLSARSYFRAVLATKYASLLFVISADERLSLRVLCCFLHVDTSERFDRQSTRASCCFRLGVTSARS</sequence>
<comment type="caution">
    <text evidence="1">The sequence shown here is derived from an EMBL/GenBank/DDBJ whole genome shotgun (WGS) entry which is preliminary data.</text>
</comment>
<reference evidence="1 2" key="1">
    <citation type="submission" date="2023-03" db="EMBL/GenBank/DDBJ databases">
        <title>High recombination rates correlate with genetic variation in Cardiocondyla obscurior ants.</title>
        <authorList>
            <person name="Errbii M."/>
        </authorList>
    </citation>
    <scope>NUCLEOTIDE SEQUENCE [LARGE SCALE GENOMIC DNA]</scope>
    <source>
        <strain evidence="1">Alpha-2009</strain>
        <tissue evidence="1">Whole body</tissue>
    </source>
</reference>
<evidence type="ECO:0000313" key="2">
    <source>
        <dbReference type="Proteomes" id="UP001430953"/>
    </source>
</evidence>
<organism evidence="1 2">
    <name type="scientific">Cardiocondyla obscurior</name>
    <dbReference type="NCBI Taxonomy" id="286306"/>
    <lineage>
        <taxon>Eukaryota</taxon>
        <taxon>Metazoa</taxon>
        <taxon>Ecdysozoa</taxon>
        <taxon>Arthropoda</taxon>
        <taxon>Hexapoda</taxon>
        <taxon>Insecta</taxon>
        <taxon>Pterygota</taxon>
        <taxon>Neoptera</taxon>
        <taxon>Endopterygota</taxon>
        <taxon>Hymenoptera</taxon>
        <taxon>Apocrita</taxon>
        <taxon>Aculeata</taxon>
        <taxon>Formicoidea</taxon>
        <taxon>Formicidae</taxon>
        <taxon>Myrmicinae</taxon>
        <taxon>Cardiocondyla</taxon>
    </lineage>
</organism>
<dbReference type="EMBL" id="JADYXP020000021">
    <property type="protein sequence ID" value="KAL0103780.1"/>
    <property type="molecule type" value="Genomic_DNA"/>
</dbReference>
<protein>
    <submittedName>
        <fullName evidence="1">Uncharacterized protein</fullName>
    </submittedName>
</protein>